<evidence type="ECO:0000313" key="7">
    <source>
        <dbReference type="EMBL" id="GFY93471.1"/>
    </source>
</evidence>
<evidence type="ECO:0000259" key="6">
    <source>
        <dbReference type="Pfam" id="PF06886"/>
    </source>
</evidence>
<feature type="domain" description="TPX2 C-terminal" evidence="6">
    <location>
        <begin position="181"/>
        <end position="238"/>
    </location>
</feature>
<keyword evidence="5" id="KW-0206">Cytoskeleton</keyword>
<dbReference type="GO" id="GO:0008017">
    <property type="term" value="F:microtubule binding"/>
    <property type="evidence" value="ECO:0007669"/>
    <property type="project" value="InterPro"/>
</dbReference>
<keyword evidence="8" id="KW-1185">Reference proteome</keyword>
<evidence type="ECO:0000313" key="8">
    <source>
        <dbReference type="Proteomes" id="UP000585474"/>
    </source>
</evidence>
<dbReference type="GO" id="GO:0005874">
    <property type="term" value="C:microtubule"/>
    <property type="evidence" value="ECO:0007669"/>
    <property type="project" value="UniProtKB-KW"/>
</dbReference>
<dbReference type="PANTHER" id="PTHR31358">
    <property type="entry name" value="PROTEIN WVD2-LIKE 4"/>
    <property type="match status" value="1"/>
</dbReference>
<dbReference type="Pfam" id="PF06886">
    <property type="entry name" value="TPX2"/>
    <property type="match status" value="1"/>
</dbReference>
<dbReference type="EMBL" id="BJWL01000008">
    <property type="protein sequence ID" value="GFY93471.1"/>
    <property type="molecule type" value="Genomic_DNA"/>
</dbReference>
<proteinExistence type="inferred from homology"/>
<gene>
    <name evidence="7" type="ORF">Acr_08g0018670</name>
</gene>
<protein>
    <submittedName>
        <fullName evidence="7">TPX2 (Targeting protein for Xklp2) protein family</fullName>
    </submittedName>
</protein>
<dbReference type="InterPro" id="IPR044833">
    <property type="entry name" value="WDL5/6"/>
</dbReference>
<dbReference type="Proteomes" id="UP000585474">
    <property type="component" value="Unassembled WGS sequence"/>
</dbReference>
<accession>A0A7J0F463</accession>
<name>A0A7J0F463_9ERIC</name>
<organism evidence="7 8">
    <name type="scientific">Actinidia rufa</name>
    <dbReference type="NCBI Taxonomy" id="165716"/>
    <lineage>
        <taxon>Eukaryota</taxon>
        <taxon>Viridiplantae</taxon>
        <taxon>Streptophyta</taxon>
        <taxon>Embryophyta</taxon>
        <taxon>Tracheophyta</taxon>
        <taxon>Spermatophyta</taxon>
        <taxon>Magnoliopsida</taxon>
        <taxon>eudicotyledons</taxon>
        <taxon>Gunneridae</taxon>
        <taxon>Pentapetalae</taxon>
        <taxon>asterids</taxon>
        <taxon>Ericales</taxon>
        <taxon>Actinidiaceae</taxon>
        <taxon>Actinidia</taxon>
    </lineage>
</organism>
<evidence type="ECO:0000256" key="3">
    <source>
        <dbReference type="ARBA" id="ARBA00022490"/>
    </source>
</evidence>
<keyword evidence="3" id="KW-0963">Cytoplasm</keyword>
<dbReference type="InterPro" id="IPR027329">
    <property type="entry name" value="TPX2_C"/>
</dbReference>
<comment type="similarity">
    <text evidence="2">Belongs to the TPX2 family.</text>
</comment>
<dbReference type="PANTHER" id="PTHR31358:SF30">
    <property type="entry name" value="PROTEIN WVD2-LIKE 4"/>
    <property type="match status" value="1"/>
</dbReference>
<keyword evidence="4" id="KW-0493">Microtubule</keyword>
<evidence type="ECO:0000256" key="4">
    <source>
        <dbReference type="ARBA" id="ARBA00022701"/>
    </source>
</evidence>
<comment type="subcellular location">
    <subcellularLocation>
        <location evidence="1">Cytoplasm</location>
        <location evidence="1">Cytoskeleton</location>
    </subcellularLocation>
</comment>
<evidence type="ECO:0000256" key="5">
    <source>
        <dbReference type="ARBA" id="ARBA00023212"/>
    </source>
</evidence>
<dbReference type="AlphaFoldDB" id="A0A7J0F463"/>
<evidence type="ECO:0000256" key="1">
    <source>
        <dbReference type="ARBA" id="ARBA00004245"/>
    </source>
</evidence>
<evidence type="ECO:0000256" key="2">
    <source>
        <dbReference type="ARBA" id="ARBA00005885"/>
    </source>
</evidence>
<reference evidence="7 8" key="1">
    <citation type="submission" date="2019-07" db="EMBL/GenBank/DDBJ databases">
        <title>De Novo Assembly of kiwifruit Actinidia rufa.</title>
        <authorList>
            <person name="Sugita-Konishi S."/>
            <person name="Sato K."/>
            <person name="Mori E."/>
            <person name="Abe Y."/>
            <person name="Kisaki G."/>
            <person name="Hamano K."/>
            <person name="Suezawa K."/>
            <person name="Otani M."/>
            <person name="Fukuda T."/>
            <person name="Manabe T."/>
            <person name="Gomi K."/>
            <person name="Tabuchi M."/>
            <person name="Akimitsu K."/>
            <person name="Kataoka I."/>
        </authorList>
    </citation>
    <scope>NUCLEOTIDE SEQUENCE [LARGE SCALE GENOMIC DNA]</scope>
    <source>
        <strain evidence="8">cv. Fuchu</strain>
    </source>
</reference>
<dbReference type="OrthoDB" id="1939285at2759"/>
<sequence>MNVNGTSGNVNKGNKDVNLSEVAVESSISVPESKILNPSKGPNGGSLKMTTVVKDRPKSKVLAPLGCKDGVFLRVYLFQQEERASTGLNSKENGDRACTLWITSASAPIFKRSPFGKSASVYGSVKSPPPEVPLSVDQHAKPIESALANKADDDSRSTTSSYYYFRLNRAAEEQWFWLFLQFFSKLEAKIQAMEVEKINMLAKSEENQDAEIKTLRNSLKFKATPMPSFYKEPPPKAELQKAQGAVASGRRQVYELTHSEVSRSIPGSCVAYPRLHPERTFPELISIAFTGNPPSFSPPSLSLPALVFPILSPSLSKDSVLKIVFLNLGEARVSFEVVALRCDEVSPTVIYRRRGPSMPLAETPIDCVHQGSRSPLLEAQKFDDDGLFIGVSLRRMRKDEPNAVRQHPRQPINPTFSPDLGFPIPDRRFAPPSVTHVDSTSLETPILRQNDLCRYSRSTCDILGIRWNRFTNSFNRILEFGYRTEVNLSGKQLMRSAQNLVNLGGFCVNYAKKRINVLLRHLQNLNQASSAQCLLVSALCAHIKPLTRVLSEFGINDFVAQVEQAVCCQFLHSFAALEGEFQSACTGRCDRILNLERHLVMLMLPEVKDEYDELHENHEMHLMLIVTNHIVDRLSLSLHCTG</sequence>
<comment type="caution">
    <text evidence="7">The sequence shown here is derived from an EMBL/GenBank/DDBJ whole genome shotgun (WGS) entry which is preliminary data.</text>
</comment>